<organism evidence="1 2">
    <name type="scientific">Favolaschia claudopus</name>
    <dbReference type="NCBI Taxonomy" id="2862362"/>
    <lineage>
        <taxon>Eukaryota</taxon>
        <taxon>Fungi</taxon>
        <taxon>Dikarya</taxon>
        <taxon>Basidiomycota</taxon>
        <taxon>Agaricomycotina</taxon>
        <taxon>Agaricomycetes</taxon>
        <taxon>Agaricomycetidae</taxon>
        <taxon>Agaricales</taxon>
        <taxon>Marasmiineae</taxon>
        <taxon>Mycenaceae</taxon>
        <taxon>Favolaschia</taxon>
    </lineage>
</organism>
<comment type="caution">
    <text evidence="1">The sequence shown here is derived from an EMBL/GenBank/DDBJ whole genome shotgun (WGS) entry which is preliminary data.</text>
</comment>
<dbReference type="Proteomes" id="UP001362999">
    <property type="component" value="Unassembled WGS sequence"/>
</dbReference>
<protein>
    <recommendedName>
        <fullName evidence="3">Secreted protein</fullName>
    </recommendedName>
</protein>
<evidence type="ECO:0000313" key="2">
    <source>
        <dbReference type="Proteomes" id="UP001362999"/>
    </source>
</evidence>
<name>A0AAW0AKT3_9AGAR</name>
<evidence type="ECO:0008006" key="3">
    <source>
        <dbReference type="Google" id="ProtNLM"/>
    </source>
</evidence>
<accession>A0AAW0AKT3</accession>
<sequence>MRPSTLIVVTSMCHALRETRARSLMFILLAQLGGISCDRWNGLIPPMVDIAIIVGWVSIYDRTFIASAFYEVCEAGLGLRLCGMHMALCDSV</sequence>
<reference evidence="1 2" key="1">
    <citation type="journal article" date="2024" name="J Genomics">
        <title>Draft genome sequencing and assembly of Favolaschia claudopus CIRM-BRFM 2984 isolated from oak limbs.</title>
        <authorList>
            <person name="Navarro D."/>
            <person name="Drula E."/>
            <person name="Chaduli D."/>
            <person name="Cazenave R."/>
            <person name="Ahrendt S."/>
            <person name="Wang J."/>
            <person name="Lipzen A."/>
            <person name="Daum C."/>
            <person name="Barry K."/>
            <person name="Grigoriev I.V."/>
            <person name="Favel A."/>
            <person name="Rosso M.N."/>
            <person name="Martin F."/>
        </authorList>
    </citation>
    <scope>NUCLEOTIDE SEQUENCE [LARGE SCALE GENOMIC DNA]</scope>
    <source>
        <strain evidence="1 2">CIRM-BRFM 2984</strain>
    </source>
</reference>
<dbReference type="AlphaFoldDB" id="A0AAW0AKT3"/>
<evidence type="ECO:0000313" key="1">
    <source>
        <dbReference type="EMBL" id="KAK7013791.1"/>
    </source>
</evidence>
<dbReference type="EMBL" id="JAWWNJ010000058">
    <property type="protein sequence ID" value="KAK7013791.1"/>
    <property type="molecule type" value="Genomic_DNA"/>
</dbReference>
<gene>
    <name evidence="1" type="ORF">R3P38DRAFT_3003978</name>
</gene>
<keyword evidence="2" id="KW-1185">Reference proteome</keyword>
<proteinExistence type="predicted"/>